<gene>
    <name evidence="3" type="ORF">SISSUDRAFT_1118484</name>
</gene>
<feature type="coiled-coil region" evidence="1">
    <location>
        <begin position="161"/>
        <end position="188"/>
    </location>
</feature>
<feature type="region of interest" description="Disordered" evidence="2">
    <location>
        <begin position="1"/>
        <end position="29"/>
    </location>
</feature>
<dbReference type="EMBL" id="KV428036">
    <property type="protein sequence ID" value="KZT40156.1"/>
    <property type="molecule type" value="Genomic_DNA"/>
</dbReference>
<dbReference type="Proteomes" id="UP000076798">
    <property type="component" value="Unassembled WGS sequence"/>
</dbReference>
<dbReference type="OrthoDB" id="3225209at2759"/>
<proteinExistence type="predicted"/>
<keyword evidence="1" id="KW-0175">Coiled coil</keyword>
<evidence type="ECO:0000313" key="3">
    <source>
        <dbReference type="EMBL" id="KZT40156.1"/>
    </source>
</evidence>
<name>A0A166F0U6_9AGAM</name>
<reference evidence="3 4" key="1">
    <citation type="journal article" date="2016" name="Mol. Biol. Evol.">
        <title>Comparative Genomics of Early-Diverging Mushroom-Forming Fungi Provides Insights into the Origins of Lignocellulose Decay Capabilities.</title>
        <authorList>
            <person name="Nagy L.G."/>
            <person name="Riley R."/>
            <person name="Tritt A."/>
            <person name="Adam C."/>
            <person name="Daum C."/>
            <person name="Floudas D."/>
            <person name="Sun H."/>
            <person name="Yadav J.S."/>
            <person name="Pangilinan J."/>
            <person name="Larsson K.H."/>
            <person name="Matsuura K."/>
            <person name="Barry K."/>
            <person name="Labutti K."/>
            <person name="Kuo R."/>
            <person name="Ohm R.A."/>
            <person name="Bhattacharya S.S."/>
            <person name="Shirouzu T."/>
            <person name="Yoshinaga Y."/>
            <person name="Martin F.M."/>
            <person name="Grigoriev I.V."/>
            <person name="Hibbett D.S."/>
        </authorList>
    </citation>
    <scope>NUCLEOTIDE SEQUENCE [LARGE SCALE GENOMIC DNA]</scope>
    <source>
        <strain evidence="3 4">HHB10207 ss-3</strain>
    </source>
</reference>
<organism evidence="3 4">
    <name type="scientific">Sistotremastrum suecicum HHB10207 ss-3</name>
    <dbReference type="NCBI Taxonomy" id="1314776"/>
    <lineage>
        <taxon>Eukaryota</taxon>
        <taxon>Fungi</taxon>
        <taxon>Dikarya</taxon>
        <taxon>Basidiomycota</taxon>
        <taxon>Agaricomycotina</taxon>
        <taxon>Agaricomycetes</taxon>
        <taxon>Sistotremastrales</taxon>
        <taxon>Sistotremastraceae</taxon>
        <taxon>Sistotremastrum</taxon>
    </lineage>
</organism>
<evidence type="ECO:0000256" key="1">
    <source>
        <dbReference type="SAM" id="Coils"/>
    </source>
</evidence>
<keyword evidence="4" id="KW-1185">Reference proteome</keyword>
<accession>A0A166F0U6</accession>
<sequence>MQTTQSVSAPATPSAGSAPPVRRPPIRSFSDKFSKSLNSLLPPVRLDASEIAPDFKALDATEQILENLKRTQETFDGWATEVNKYNGKNSEISGIIQTVDLLRNDVEAALQASNTMMQNQVEFGNVMNRILSVTAHSQFNRWSSGDSHDLERIGSSIADQSASLEQHVNAMKERVAALEQEVRTIAESQAQKNKIPWFQRIAASFKAILDTCTVILRFAAIVLPLIPALGPAAAVACATAQTVTSSASHVMGEIANMKPDLEQDRFLFQIPTEAKKVQQRLDAFPAYQSILRAEVATQSGRVVKMKNEEELKLAKEEWKRYLKRVNSFGEMKKTVAVA</sequence>
<evidence type="ECO:0000313" key="4">
    <source>
        <dbReference type="Proteomes" id="UP000076798"/>
    </source>
</evidence>
<evidence type="ECO:0000256" key="2">
    <source>
        <dbReference type="SAM" id="MobiDB-lite"/>
    </source>
</evidence>
<dbReference type="AlphaFoldDB" id="A0A166F0U6"/>
<protein>
    <submittedName>
        <fullName evidence="3">Uncharacterized protein</fullName>
    </submittedName>
</protein>
<feature type="compositionally biased region" description="Low complexity" evidence="2">
    <location>
        <begin position="1"/>
        <end position="20"/>
    </location>
</feature>